<dbReference type="EMBL" id="MAJZ01000726">
    <property type="protein sequence ID" value="OCH73919.1"/>
    <property type="molecule type" value="Genomic_DNA"/>
</dbReference>
<dbReference type="PIRSF" id="PIRSF026426">
    <property type="entry name" value="DUF1499"/>
    <property type="match status" value="1"/>
</dbReference>
<evidence type="ECO:0008006" key="3">
    <source>
        <dbReference type="Google" id="ProtNLM"/>
    </source>
</evidence>
<proteinExistence type="predicted"/>
<sequence>MIDRTALPCGDSPNCVSTEDDREQHHLIAFQLKSTASIDDIEEVALQLSGAKTAEKEGNYLRIECTSSILRFTDDLELKLSGTTLMVRSESRIGYSDFGVNRDRAEELRAMLFSAQLIM</sequence>
<reference evidence="2" key="1">
    <citation type="submission" date="2016-06" db="EMBL/GenBank/DDBJ databases">
        <authorList>
            <person name="Hehemann J.-H."/>
            <person name="Arevalo P."/>
            <person name="Datta M.S."/>
            <person name="Polz M.F."/>
        </authorList>
    </citation>
    <scope>NUCLEOTIDE SEQUENCE [LARGE SCALE GENOMIC DNA]</scope>
    <source>
        <strain evidence="2">9CSC122</strain>
    </source>
</reference>
<protein>
    <recommendedName>
        <fullName evidence="3">DUF1499 domain-containing protein</fullName>
    </recommendedName>
</protein>
<evidence type="ECO:0000313" key="2">
    <source>
        <dbReference type="Proteomes" id="UP000093173"/>
    </source>
</evidence>
<keyword evidence="2" id="KW-1185">Reference proteome</keyword>
<dbReference type="InterPro" id="IPR010865">
    <property type="entry name" value="DUF1499"/>
</dbReference>
<gene>
    <name evidence="1" type="ORF">A6E14_02560</name>
</gene>
<name>A0A1B9QWL5_9VIBR</name>
<dbReference type="Pfam" id="PF07386">
    <property type="entry name" value="DUF1499"/>
    <property type="match status" value="1"/>
</dbReference>
<dbReference type="PANTHER" id="PTHR34801">
    <property type="entry name" value="EXPRESSED PROTEIN"/>
    <property type="match status" value="1"/>
</dbReference>
<dbReference type="AlphaFoldDB" id="A0A1B9QWL5"/>
<evidence type="ECO:0000313" key="1">
    <source>
        <dbReference type="EMBL" id="OCH73919.1"/>
    </source>
</evidence>
<accession>A0A1B9QWL5</accession>
<organism evidence="1 2">
    <name type="scientific">Vibrio genomosp. F10</name>
    <dbReference type="NCBI Taxonomy" id="723171"/>
    <lineage>
        <taxon>Bacteria</taxon>
        <taxon>Pseudomonadati</taxon>
        <taxon>Pseudomonadota</taxon>
        <taxon>Gammaproteobacteria</taxon>
        <taxon>Vibrionales</taxon>
        <taxon>Vibrionaceae</taxon>
        <taxon>Vibrio</taxon>
    </lineage>
</organism>
<dbReference type="Proteomes" id="UP000093173">
    <property type="component" value="Unassembled WGS sequence"/>
</dbReference>
<comment type="caution">
    <text evidence="1">The sequence shown here is derived from an EMBL/GenBank/DDBJ whole genome shotgun (WGS) entry which is preliminary data.</text>
</comment>
<dbReference type="PANTHER" id="PTHR34801:SF6">
    <property type="entry name" value="SLL1620 PROTEIN"/>
    <property type="match status" value="1"/>
</dbReference>